<protein>
    <submittedName>
        <fullName evidence="17">DNA translocase FtsK</fullName>
    </submittedName>
</protein>
<keyword evidence="3" id="KW-1003">Cell membrane</keyword>
<dbReference type="GO" id="GO:0007059">
    <property type="term" value="P:chromosome segregation"/>
    <property type="evidence" value="ECO:0007669"/>
    <property type="project" value="UniProtKB-KW"/>
</dbReference>
<dbReference type="Proteomes" id="UP000289257">
    <property type="component" value="Unassembled WGS sequence"/>
</dbReference>
<dbReference type="SUPFAM" id="SSF52540">
    <property type="entry name" value="P-loop containing nucleoside triphosphate hydrolases"/>
    <property type="match status" value="1"/>
</dbReference>
<dbReference type="Gene3D" id="3.40.50.300">
    <property type="entry name" value="P-loop containing nucleotide triphosphate hydrolases"/>
    <property type="match status" value="1"/>
</dbReference>
<dbReference type="Pfam" id="PF01580">
    <property type="entry name" value="FtsK_SpoIIIE"/>
    <property type="match status" value="1"/>
</dbReference>
<proteinExistence type="inferred from homology"/>
<keyword evidence="12" id="KW-0131">Cell cycle</keyword>
<dbReference type="PANTHER" id="PTHR22683">
    <property type="entry name" value="SPORULATION PROTEIN RELATED"/>
    <property type="match status" value="1"/>
</dbReference>
<dbReference type="Pfam" id="PF13491">
    <property type="entry name" value="FtsK_4TM"/>
    <property type="match status" value="1"/>
</dbReference>
<evidence type="ECO:0000256" key="4">
    <source>
        <dbReference type="ARBA" id="ARBA00022618"/>
    </source>
</evidence>
<dbReference type="SMART" id="SM00382">
    <property type="entry name" value="AAA"/>
    <property type="match status" value="1"/>
</dbReference>
<accession>A0A4Q0AH02</accession>
<reference evidence="17" key="1">
    <citation type="submission" date="2019-01" db="EMBL/GenBank/DDBJ databases">
        <title>Genomic signatures and co-occurrence patterns of the ultra-small Saccharimodia (Patescibacteria phylum) suggest a symbiotic lifestyle.</title>
        <authorList>
            <person name="Lemos L."/>
            <person name="Medeiros J."/>
            <person name="Andreote F."/>
            <person name="Fernandes G."/>
            <person name="Varani A."/>
            <person name="Oliveira G."/>
            <person name="Pylro V."/>
        </authorList>
    </citation>
    <scope>NUCLEOTIDE SEQUENCE [LARGE SCALE GENOMIC DNA]</scope>
    <source>
        <strain evidence="17">AMD02</strain>
    </source>
</reference>
<evidence type="ECO:0000313" key="18">
    <source>
        <dbReference type="Proteomes" id="UP000289257"/>
    </source>
</evidence>
<keyword evidence="8 14" id="KW-0067">ATP-binding</keyword>
<evidence type="ECO:0000256" key="5">
    <source>
        <dbReference type="ARBA" id="ARBA00022692"/>
    </source>
</evidence>
<dbReference type="InterPro" id="IPR027417">
    <property type="entry name" value="P-loop_NTPase"/>
</dbReference>
<feature type="transmembrane region" description="Helical" evidence="15">
    <location>
        <begin position="136"/>
        <end position="161"/>
    </location>
</feature>
<dbReference type="AlphaFoldDB" id="A0A4Q0AH02"/>
<keyword evidence="6 14" id="KW-0547">Nucleotide-binding</keyword>
<evidence type="ECO:0000256" key="1">
    <source>
        <dbReference type="ARBA" id="ARBA00004651"/>
    </source>
</evidence>
<dbReference type="GO" id="GO:0005886">
    <property type="term" value="C:plasma membrane"/>
    <property type="evidence" value="ECO:0007669"/>
    <property type="project" value="UniProtKB-SubCell"/>
</dbReference>
<dbReference type="Gene3D" id="1.10.10.10">
    <property type="entry name" value="Winged helix-like DNA-binding domain superfamily/Winged helix DNA-binding domain"/>
    <property type="match status" value="1"/>
</dbReference>
<evidence type="ECO:0000259" key="16">
    <source>
        <dbReference type="PROSITE" id="PS50901"/>
    </source>
</evidence>
<dbReference type="Pfam" id="PF09397">
    <property type="entry name" value="FtsK_gamma"/>
    <property type="match status" value="1"/>
</dbReference>
<comment type="caution">
    <text evidence="17">The sequence shown here is derived from an EMBL/GenBank/DDBJ whole genome shotgun (WGS) entry which is preliminary data.</text>
</comment>
<evidence type="ECO:0000256" key="8">
    <source>
        <dbReference type="ARBA" id="ARBA00022840"/>
    </source>
</evidence>
<dbReference type="SUPFAM" id="SSF46785">
    <property type="entry name" value="Winged helix' DNA-binding domain"/>
    <property type="match status" value="1"/>
</dbReference>
<dbReference type="InterPro" id="IPR025662">
    <property type="entry name" value="Sigma_54_int_dom_ATP-bd_1"/>
</dbReference>
<dbReference type="InterPro" id="IPR041027">
    <property type="entry name" value="FtsK_alpha"/>
</dbReference>
<name>A0A4Q0AH02_9BACT</name>
<dbReference type="EMBL" id="SCKX01000001">
    <property type="protein sequence ID" value="RWZ78441.1"/>
    <property type="molecule type" value="Genomic_DNA"/>
</dbReference>
<feature type="transmembrane region" description="Helical" evidence="15">
    <location>
        <begin position="29"/>
        <end position="52"/>
    </location>
</feature>
<gene>
    <name evidence="17" type="ORF">EOT05_01630</name>
</gene>
<evidence type="ECO:0000313" key="17">
    <source>
        <dbReference type="EMBL" id="RWZ78441.1"/>
    </source>
</evidence>
<dbReference type="PROSITE" id="PS00675">
    <property type="entry name" value="SIGMA54_INTERACT_1"/>
    <property type="match status" value="1"/>
</dbReference>
<dbReference type="Pfam" id="PF17854">
    <property type="entry name" value="FtsK_alpha"/>
    <property type="match status" value="1"/>
</dbReference>
<keyword evidence="10" id="KW-0238">DNA-binding</keyword>
<evidence type="ECO:0000256" key="15">
    <source>
        <dbReference type="SAM" id="Phobius"/>
    </source>
</evidence>
<keyword evidence="4" id="KW-0132">Cell division</keyword>
<evidence type="ECO:0000256" key="14">
    <source>
        <dbReference type="PROSITE-ProRule" id="PRU00289"/>
    </source>
</evidence>
<sequence length="761" mass="82948">MAKRKKRGVSRKKSARTNVAPQHTLPQGFWAQVGAILLIAFSLLLILSWFGLGGPILDWLYASSMSLIGYAVYIVPLVFIYVAVETFRVEDNRLPFVMKAATVFSLVWFAGLFGLLKAADGKTTGGYIGDLANSGMLVLVNSGVAAFIYILLIFMTTLFIIRVSPITIIKKLYQLTRRDTTEQDANVKVMRSAAALDAPSKSTLAADFKMNAGVSVIGVEETDKKQSRLSSLKGATPRDKIAEDRAALVTISDPNWEAPSIDLLEKNQSPADAGDVQQNAQIIKATLSEFNIDVDMKGANIGPKVTQYTLKPPSGVKLTRITQLETNIALNLAAQSLRIEAPIPGQKAVGIEVPNPKAADVRLHSILTSPQWKAHNEPLKFAIGKDISGQAMLGELNKMPHLLIAGQTGSGKSVMINTLLTSLLYHNSPSEMKLILVDPKQVEMAPYEDIPHLLTPVINEPEKTISALKWAVNEMERRYRLLAENKVRDIATYNKMIQSGAKKITVADEDRIPQEHHNGAMPYVVIVIDELADLMMVASRDVEALIVRLAQKARAVGIHLVLATQRPSVDVITGLIKANVPARIAFTVASQIDSRTILDQIGAEKLLGQGDMLMLTPSMSKPKRIQGAWVTDEEVVKISDYLRAQSPPQYNDEVVSQPVVLNGKGGVVMDFDRDGDGDDDMYRDAVRVVIDAGKASASLLQRRLRVGYARAARLIENMEEQGIIGPADGARPRDVLVGSFDDVFGTRTSDGATDMNGDDLG</sequence>
<dbReference type="PANTHER" id="PTHR22683:SF41">
    <property type="entry name" value="DNA TRANSLOCASE FTSK"/>
    <property type="match status" value="1"/>
</dbReference>
<dbReference type="GO" id="GO:0005524">
    <property type="term" value="F:ATP binding"/>
    <property type="evidence" value="ECO:0007669"/>
    <property type="project" value="UniProtKB-UniRule"/>
</dbReference>
<keyword evidence="7" id="KW-0159">Chromosome partition</keyword>
<dbReference type="InterPro" id="IPR018541">
    <property type="entry name" value="Ftsk_gamma"/>
</dbReference>
<dbReference type="InterPro" id="IPR036388">
    <property type="entry name" value="WH-like_DNA-bd_sf"/>
</dbReference>
<keyword evidence="9 15" id="KW-1133">Transmembrane helix</keyword>
<comment type="subunit">
    <text evidence="13">Homohexamer. Forms a ring that surrounds DNA.</text>
</comment>
<dbReference type="InterPro" id="IPR002543">
    <property type="entry name" value="FtsK_dom"/>
</dbReference>
<feature type="transmembrane region" description="Helical" evidence="15">
    <location>
        <begin position="64"/>
        <end position="84"/>
    </location>
</feature>
<feature type="transmembrane region" description="Helical" evidence="15">
    <location>
        <begin position="96"/>
        <end position="116"/>
    </location>
</feature>
<feature type="binding site" evidence="14">
    <location>
        <begin position="406"/>
        <end position="413"/>
    </location>
    <ligand>
        <name>ATP</name>
        <dbReference type="ChEBI" id="CHEBI:30616"/>
    </ligand>
</feature>
<comment type="similarity">
    <text evidence="2">Belongs to the FtsK/SpoIIIE/SftA family.</text>
</comment>
<evidence type="ECO:0000256" key="11">
    <source>
        <dbReference type="ARBA" id="ARBA00023136"/>
    </source>
</evidence>
<dbReference type="SMART" id="SM00843">
    <property type="entry name" value="Ftsk_gamma"/>
    <property type="match status" value="1"/>
</dbReference>
<evidence type="ECO:0000256" key="13">
    <source>
        <dbReference type="ARBA" id="ARBA00025923"/>
    </source>
</evidence>
<keyword evidence="5 15" id="KW-0812">Transmembrane</keyword>
<keyword evidence="11 15" id="KW-0472">Membrane</keyword>
<organism evidence="17 18">
    <name type="scientific">Candidatus Microsaccharimonas sossegonensis</name>
    <dbReference type="NCBI Taxonomy" id="2506948"/>
    <lineage>
        <taxon>Bacteria</taxon>
        <taxon>Candidatus Saccharimonadota</taxon>
        <taxon>Candidatus Saccharimonadia</taxon>
        <taxon>Candidatus Saccharimonadales</taxon>
        <taxon>Candidatus Saccharimonadaceae</taxon>
        <taxon>Candidatus Microsaccharimonas</taxon>
    </lineage>
</organism>
<evidence type="ECO:0000256" key="9">
    <source>
        <dbReference type="ARBA" id="ARBA00022989"/>
    </source>
</evidence>
<feature type="domain" description="FtsK" evidence="16">
    <location>
        <begin position="376"/>
        <end position="595"/>
    </location>
</feature>
<evidence type="ECO:0000256" key="3">
    <source>
        <dbReference type="ARBA" id="ARBA00022475"/>
    </source>
</evidence>
<dbReference type="InterPro" id="IPR025199">
    <property type="entry name" value="FtsK_4TM"/>
</dbReference>
<evidence type="ECO:0000256" key="7">
    <source>
        <dbReference type="ARBA" id="ARBA00022829"/>
    </source>
</evidence>
<dbReference type="InterPro" id="IPR003593">
    <property type="entry name" value="AAA+_ATPase"/>
</dbReference>
<dbReference type="InterPro" id="IPR050206">
    <property type="entry name" value="FtsK/SpoIIIE/SftA"/>
</dbReference>
<dbReference type="GO" id="GO:0051301">
    <property type="term" value="P:cell division"/>
    <property type="evidence" value="ECO:0007669"/>
    <property type="project" value="UniProtKB-KW"/>
</dbReference>
<dbReference type="InterPro" id="IPR036390">
    <property type="entry name" value="WH_DNA-bd_sf"/>
</dbReference>
<evidence type="ECO:0000256" key="12">
    <source>
        <dbReference type="ARBA" id="ARBA00023306"/>
    </source>
</evidence>
<dbReference type="GO" id="GO:0003677">
    <property type="term" value="F:DNA binding"/>
    <property type="evidence" value="ECO:0007669"/>
    <property type="project" value="UniProtKB-KW"/>
</dbReference>
<keyword evidence="18" id="KW-1185">Reference proteome</keyword>
<comment type="subcellular location">
    <subcellularLocation>
        <location evidence="1">Cell membrane</location>
        <topology evidence="1">Multi-pass membrane protein</topology>
    </subcellularLocation>
</comment>
<dbReference type="PROSITE" id="PS50901">
    <property type="entry name" value="FTSK"/>
    <property type="match status" value="1"/>
</dbReference>
<evidence type="ECO:0000256" key="2">
    <source>
        <dbReference type="ARBA" id="ARBA00006474"/>
    </source>
</evidence>
<evidence type="ECO:0000256" key="10">
    <source>
        <dbReference type="ARBA" id="ARBA00023125"/>
    </source>
</evidence>
<evidence type="ECO:0000256" key="6">
    <source>
        <dbReference type="ARBA" id="ARBA00022741"/>
    </source>
</evidence>
<dbReference type="Gene3D" id="3.30.980.40">
    <property type="match status" value="1"/>
</dbReference>